<proteinExistence type="predicted"/>
<organism evidence="1 2">
    <name type="scientific">Rhizobium phage RHph_TM34</name>
    <dbReference type="NCBI Taxonomy" id="2509556"/>
    <lineage>
        <taxon>Viruses</taxon>
        <taxon>Duplodnaviria</taxon>
        <taxon>Heunggongvirae</taxon>
        <taxon>Uroviricota</taxon>
        <taxon>Caudoviricetes</taxon>
        <taxon>Autographivirales</taxon>
        <taxon>Dunnvirinae</taxon>
        <taxon>Tepoztlanvirus</taxon>
        <taxon>Tepoztlanvirus RHphTM34</taxon>
    </lineage>
</organism>
<dbReference type="EMBL" id="MN988466">
    <property type="protein sequence ID" value="QIG67229.1"/>
    <property type="molecule type" value="Genomic_DNA"/>
</dbReference>
<sequence length="101" mass="10525">MTKPIAYPSVSNASYKGIVSEMRTALNILARRIARSPGAANDIRNQISAFLANVGITPLLPANQAIVTSTVKVLMPAATGTYTNGYTFTVVNGVITAVVAS</sequence>
<name>A0A7S5R812_9CAUD</name>
<reference evidence="1" key="1">
    <citation type="submission" date="2020-01" db="EMBL/GenBank/DDBJ databases">
        <title>Patterns of diversity and host range of bacteriophage communities associated with bean-nodulatin bacteria.</title>
        <authorList>
            <person name="Vann Cauwenberghe J."/>
            <person name="Santamaria R.I."/>
            <person name="Bustos P."/>
            <person name="Juarez S."/>
            <person name="Gonzalez V."/>
        </authorList>
    </citation>
    <scope>NUCLEOTIDE SEQUENCE</scope>
</reference>
<evidence type="ECO:0000313" key="2">
    <source>
        <dbReference type="Proteomes" id="UP000661685"/>
    </source>
</evidence>
<gene>
    <name evidence="1" type="ORF">EVB35_049</name>
</gene>
<protein>
    <submittedName>
        <fullName evidence="1">Uncharacterized protein</fullName>
    </submittedName>
</protein>
<keyword evidence="2" id="KW-1185">Reference proteome</keyword>
<evidence type="ECO:0000313" key="1">
    <source>
        <dbReference type="EMBL" id="QIG67229.1"/>
    </source>
</evidence>
<accession>A0A7S5R812</accession>
<dbReference type="Proteomes" id="UP000661685">
    <property type="component" value="Segment"/>
</dbReference>